<dbReference type="AlphaFoldDB" id="A0AAW1S668"/>
<keyword evidence="1" id="KW-0812">Transmembrane</keyword>
<proteinExistence type="predicted"/>
<organism evidence="2 3">
    <name type="scientific">Elliptochloris bilobata</name>
    <dbReference type="NCBI Taxonomy" id="381761"/>
    <lineage>
        <taxon>Eukaryota</taxon>
        <taxon>Viridiplantae</taxon>
        <taxon>Chlorophyta</taxon>
        <taxon>core chlorophytes</taxon>
        <taxon>Trebouxiophyceae</taxon>
        <taxon>Trebouxiophyceae incertae sedis</taxon>
        <taxon>Elliptochloris clade</taxon>
        <taxon>Elliptochloris</taxon>
    </lineage>
</organism>
<evidence type="ECO:0000313" key="3">
    <source>
        <dbReference type="Proteomes" id="UP001445335"/>
    </source>
</evidence>
<gene>
    <name evidence="2" type="ORF">WJX81_000889</name>
</gene>
<evidence type="ECO:0000256" key="1">
    <source>
        <dbReference type="SAM" id="Phobius"/>
    </source>
</evidence>
<keyword evidence="1" id="KW-0472">Membrane</keyword>
<sequence>MGQDFGRGAMRALQQLAGARGADGKALIAGVRVAGAAAAPPPPPPPPNALQAAIALGHIAEAAGGMQAEPLGAGGAAHAQPAHLPGSSLVPSRGTVIAVLVAIHVAALLYWAWVVIRAYRKGAPVAKPREPPRKVNCMYEWSSLPLPRLGSVRSLSLGITRS</sequence>
<evidence type="ECO:0000313" key="2">
    <source>
        <dbReference type="EMBL" id="KAK9841754.1"/>
    </source>
</evidence>
<keyword evidence="3" id="KW-1185">Reference proteome</keyword>
<dbReference type="Proteomes" id="UP001445335">
    <property type="component" value="Unassembled WGS sequence"/>
</dbReference>
<name>A0AAW1S668_9CHLO</name>
<dbReference type="EMBL" id="JALJOU010000010">
    <property type="protein sequence ID" value="KAK9841754.1"/>
    <property type="molecule type" value="Genomic_DNA"/>
</dbReference>
<feature type="transmembrane region" description="Helical" evidence="1">
    <location>
        <begin position="96"/>
        <end position="119"/>
    </location>
</feature>
<keyword evidence="1" id="KW-1133">Transmembrane helix</keyword>
<reference evidence="2 3" key="1">
    <citation type="journal article" date="2024" name="Nat. Commun.">
        <title>Phylogenomics reveals the evolutionary origins of lichenization in chlorophyte algae.</title>
        <authorList>
            <person name="Puginier C."/>
            <person name="Libourel C."/>
            <person name="Otte J."/>
            <person name="Skaloud P."/>
            <person name="Haon M."/>
            <person name="Grisel S."/>
            <person name="Petersen M."/>
            <person name="Berrin J.G."/>
            <person name="Delaux P.M."/>
            <person name="Dal Grande F."/>
            <person name="Keller J."/>
        </authorList>
    </citation>
    <scope>NUCLEOTIDE SEQUENCE [LARGE SCALE GENOMIC DNA]</scope>
    <source>
        <strain evidence="2 3">SAG 245.80</strain>
    </source>
</reference>
<protein>
    <submittedName>
        <fullName evidence="2">Uncharacterized protein</fullName>
    </submittedName>
</protein>
<comment type="caution">
    <text evidence="2">The sequence shown here is derived from an EMBL/GenBank/DDBJ whole genome shotgun (WGS) entry which is preliminary data.</text>
</comment>
<accession>A0AAW1S668</accession>